<dbReference type="InterPro" id="IPR050194">
    <property type="entry name" value="Glycosyltransferase_grp1"/>
</dbReference>
<dbReference type="GO" id="GO:0016757">
    <property type="term" value="F:glycosyltransferase activity"/>
    <property type="evidence" value="ECO:0007669"/>
    <property type="project" value="InterPro"/>
</dbReference>
<dbReference type="PANTHER" id="PTHR45947:SF13">
    <property type="entry name" value="TRANSFERASE"/>
    <property type="match status" value="1"/>
</dbReference>
<dbReference type="OrthoDB" id="9787111at2"/>
<accession>A0A4R3KUB2</accession>
<feature type="domain" description="Glycosyltransferase subfamily 4-like N-terminal" evidence="2">
    <location>
        <begin position="15"/>
        <end position="203"/>
    </location>
</feature>
<dbReference type="InterPro" id="IPR001296">
    <property type="entry name" value="Glyco_trans_1"/>
</dbReference>
<proteinExistence type="predicted"/>
<evidence type="ECO:0000259" key="2">
    <source>
        <dbReference type="Pfam" id="PF13439"/>
    </source>
</evidence>
<dbReference type="SUPFAM" id="SSF53756">
    <property type="entry name" value="UDP-Glycosyltransferase/glycogen phosphorylase"/>
    <property type="match status" value="1"/>
</dbReference>
<feature type="domain" description="Glycosyl transferase family 1" evidence="1">
    <location>
        <begin position="214"/>
        <end position="358"/>
    </location>
</feature>
<evidence type="ECO:0000313" key="4">
    <source>
        <dbReference type="Proteomes" id="UP000295807"/>
    </source>
</evidence>
<dbReference type="Proteomes" id="UP000295807">
    <property type="component" value="Unassembled WGS sequence"/>
</dbReference>
<keyword evidence="3" id="KW-0808">Transferase</keyword>
<dbReference type="AlphaFoldDB" id="A0A4R3KUB2"/>
<dbReference type="RefSeq" id="WP_132128471.1">
    <property type="nucleotide sequence ID" value="NZ_CP042432.1"/>
</dbReference>
<dbReference type="EMBL" id="SMAD01000003">
    <property type="protein sequence ID" value="TCS88245.1"/>
    <property type="molecule type" value="Genomic_DNA"/>
</dbReference>
<evidence type="ECO:0000313" key="3">
    <source>
        <dbReference type="EMBL" id="TCS88245.1"/>
    </source>
</evidence>
<dbReference type="InterPro" id="IPR028098">
    <property type="entry name" value="Glyco_trans_4-like_N"/>
</dbReference>
<keyword evidence="4" id="KW-1185">Reference proteome</keyword>
<organism evidence="3 4">
    <name type="scientific">Anseongella ginsenosidimutans</name>
    <dbReference type="NCBI Taxonomy" id="496056"/>
    <lineage>
        <taxon>Bacteria</taxon>
        <taxon>Pseudomonadati</taxon>
        <taxon>Bacteroidota</taxon>
        <taxon>Sphingobacteriia</taxon>
        <taxon>Sphingobacteriales</taxon>
        <taxon>Sphingobacteriaceae</taxon>
        <taxon>Anseongella</taxon>
    </lineage>
</organism>
<evidence type="ECO:0000259" key="1">
    <source>
        <dbReference type="Pfam" id="PF00534"/>
    </source>
</evidence>
<comment type="caution">
    <text evidence="3">The sequence shown here is derived from an EMBL/GenBank/DDBJ whole genome shotgun (WGS) entry which is preliminary data.</text>
</comment>
<dbReference type="Pfam" id="PF13439">
    <property type="entry name" value="Glyco_transf_4"/>
    <property type="match status" value="1"/>
</dbReference>
<reference evidence="3 4" key="1">
    <citation type="submission" date="2019-03" db="EMBL/GenBank/DDBJ databases">
        <title>Genomic Encyclopedia of Type Strains, Phase IV (KMG-IV): sequencing the most valuable type-strain genomes for metagenomic binning, comparative biology and taxonomic classification.</title>
        <authorList>
            <person name="Goeker M."/>
        </authorList>
    </citation>
    <scope>NUCLEOTIDE SEQUENCE [LARGE SCALE GENOMIC DNA]</scope>
    <source>
        <strain evidence="3 4">DSM 21100</strain>
    </source>
</reference>
<sequence length="401" mass="45559">MNILIFNTFYYPKQVGGAEVCVQLMAERLAKQGNRVFVITSGSSTSVARLHGVAVIRIKQRNVFSTYSNSKSPGWLKSIWHLLDSCNPLNYFLISGLLKRIKPDVVHTNNIQGFSPFIWAIVKKQQLPLVHTFRDYYMLCHRTTLYHNERKCTDLCWQCKITHGIKKNFAGYPDCYVGVSNFILEKHAAYLPMRRQRTQVIYDVVEMPPEIPAKNTGGEEVIFGFIGRVSKAKGAEYLAKELANIKEEFRSGFKLVFAGKGDETFVRSLRDKLDGIKVEFPGFVESDGFYRQIDVLIVPSLWSEPFGRIVIESLSHSVPVCIARSGGLEELHHPLCTWSFAPREGELSKLIEHILLNKGEISAKGEFCRKHASRFSPEHHDQEYLDTYTDLNSGPAYTLAT</sequence>
<dbReference type="Pfam" id="PF00534">
    <property type="entry name" value="Glycos_transf_1"/>
    <property type="match status" value="1"/>
</dbReference>
<dbReference type="PANTHER" id="PTHR45947">
    <property type="entry name" value="SULFOQUINOVOSYL TRANSFERASE SQD2"/>
    <property type="match status" value="1"/>
</dbReference>
<protein>
    <submittedName>
        <fullName evidence="3">Glycosyltransferase involved in cell wall biosynthesis</fullName>
    </submittedName>
</protein>
<dbReference type="Gene3D" id="3.40.50.2000">
    <property type="entry name" value="Glycogen Phosphorylase B"/>
    <property type="match status" value="2"/>
</dbReference>
<name>A0A4R3KUB2_9SPHI</name>
<gene>
    <name evidence="3" type="ORF">EDD80_103107</name>
</gene>